<proteinExistence type="predicted"/>
<evidence type="ECO:0000256" key="1">
    <source>
        <dbReference type="SAM" id="MobiDB-lite"/>
    </source>
</evidence>
<dbReference type="GeneID" id="72007764"/>
<dbReference type="EMBL" id="JADCUA010000003">
    <property type="protein sequence ID" value="KAH9842003.1"/>
    <property type="molecule type" value="Genomic_DNA"/>
</dbReference>
<organism evidence="2 3">
    <name type="scientific">Rhodofomes roseus</name>
    <dbReference type="NCBI Taxonomy" id="34475"/>
    <lineage>
        <taxon>Eukaryota</taxon>
        <taxon>Fungi</taxon>
        <taxon>Dikarya</taxon>
        <taxon>Basidiomycota</taxon>
        <taxon>Agaricomycotina</taxon>
        <taxon>Agaricomycetes</taxon>
        <taxon>Polyporales</taxon>
        <taxon>Rhodofomes</taxon>
    </lineage>
</organism>
<feature type="compositionally biased region" description="Basic and acidic residues" evidence="1">
    <location>
        <begin position="12"/>
        <end position="26"/>
    </location>
</feature>
<feature type="region of interest" description="Disordered" evidence="1">
    <location>
        <begin position="104"/>
        <end position="181"/>
    </location>
</feature>
<feature type="compositionally biased region" description="Basic and acidic residues" evidence="1">
    <location>
        <begin position="123"/>
        <end position="174"/>
    </location>
</feature>
<keyword evidence="3" id="KW-1185">Reference proteome</keyword>
<sequence length="181" mass="19908">MNRGVVRGQEYTVDKRDVSSDEHSVVEGEILDEPYEQATARSSLENPTGRVESQESRRACLRASRATVKDWGCGKLDHRHAHASQPAATIAEAREACGQELTVGHWDASKNSEPTVEGVNAEKMGKQGRRELAERQSSEGEGAERGQDYRHAPTDEHLKNEAAVRRRPGSKEHASNPSDAP</sequence>
<comment type="caution">
    <text evidence="2">The sequence shown here is derived from an EMBL/GenBank/DDBJ whole genome shotgun (WGS) entry which is preliminary data.</text>
</comment>
<evidence type="ECO:0008006" key="4">
    <source>
        <dbReference type="Google" id="ProtNLM"/>
    </source>
</evidence>
<feature type="region of interest" description="Disordered" evidence="1">
    <location>
        <begin position="1"/>
        <end position="57"/>
    </location>
</feature>
<dbReference type="Proteomes" id="UP000814176">
    <property type="component" value="Unassembled WGS sequence"/>
</dbReference>
<gene>
    <name evidence="2" type="ORF">C8Q71DRAFT_854358</name>
</gene>
<accession>A0ABQ8KT39</accession>
<reference evidence="2 3" key="1">
    <citation type="journal article" date="2021" name="Environ. Microbiol.">
        <title>Gene family expansions and transcriptome signatures uncover fungal adaptations to wood decay.</title>
        <authorList>
            <person name="Hage H."/>
            <person name="Miyauchi S."/>
            <person name="Viragh M."/>
            <person name="Drula E."/>
            <person name="Min B."/>
            <person name="Chaduli D."/>
            <person name="Navarro D."/>
            <person name="Favel A."/>
            <person name="Norest M."/>
            <person name="Lesage-Meessen L."/>
            <person name="Balint B."/>
            <person name="Merenyi Z."/>
            <person name="de Eugenio L."/>
            <person name="Morin E."/>
            <person name="Martinez A.T."/>
            <person name="Baldrian P."/>
            <person name="Stursova M."/>
            <person name="Martinez M.J."/>
            <person name="Novotny C."/>
            <person name="Magnuson J.K."/>
            <person name="Spatafora J.W."/>
            <person name="Maurice S."/>
            <person name="Pangilinan J."/>
            <person name="Andreopoulos W."/>
            <person name="LaButti K."/>
            <person name="Hundley H."/>
            <person name="Na H."/>
            <person name="Kuo A."/>
            <person name="Barry K."/>
            <person name="Lipzen A."/>
            <person name="Henrissat B."/>
            <person name="Riley R."/>
            <person name="Ahrendt S."/>
            <person name="Nagy L.G."/>
            <person name="Grigoriev I.V."/>
            <person name="Martin F."/>
            <person name="Rosso M.N."/>
        </authorList>
    </citation>
    <scope>NUCLEOTIDE SEQUENCE [LARGE SCALE GENOMIC DNA]</scope>
    <source>
        <strain evidence="2 3">CIRM-BRFM 1785</strain>
    </source>
</reference>
<dbReference type="RefSeq" id="XP_047783302.1">
    <property type="nucleotide sequence ID" value="XM_047927032.1"/>
</dbReference>
<name>A0ABQ8KT39_9APHY</name>
<protein>
    <recommendedName>
        <fullName evidence="4">DUF2382 domain-containing protein</fullName>
    </recommendedName>
</protein>
<evidence type="ECO:0000313" key="3">
    <source>
        <dbReference type="Proteomes" id="UP000814176"/>
    </source>
</evidence>
<evidence type="ECO:0000313" key="2">
    <source>
        <dbReference type="EMBL" id="KAH9842003.1"/>
    </source>
</evidence>